<keyword evidence="2" id="KW-0560">Oxidoreductase</keyword>
<dbReference type="InterPro" id="IPR000674">
    <property type="entry name" value="Ald_Oxase/Xan_DH_a/b"/>
</dbReference>
<dbReference type="InterPro" id="IPR016208">
    <property type="entry name" value="Ald_Oxase/xanthine_DH-like"/>
</dbReference>
<dbReference type="PANTHER" id="PTHR11908:SF132">
    <property type="entry name" value="ALDEHYDE OXIDASE 1-RELATED"/>
    <property type="match status" value="1"/>
</dbReference>
<dbReference type="InterPro" id="IPR037165">
    <property type="entry name" value="AldOxase/xan_DH_Mopterin-bd_sf"/>
</dbReference>
<reference evidence="4" key="1">
    <citation type="journal article" date="2005" name="Environ. Microbiol.">
        <title>Genetic and functional properties of uncultivated thermophilic crenarchaeotes from a subsurface gold mine as revealed by analysis of genome fragments.</title>
        <authorList>
            <person name="Nunoura T."/>
            <person name="Hirayama H."/>
            <person name="Takami H."/>
            <person name="Oida H."/>
            <person name="Nishi S."/>
            <person name="Shimamura S."/>
            <person name="Suzuki Y."/>
            <person name="Inagaki F."/>
            <person name="Takai K."/>
            <person name="Nealson K.H."/>
            <person name="Horikoshi K."/>
        </authorList>
    </citation>
    <scope>NUCLEOTIDE SEQUENCE</scope>
</reference>
<accession>E6N3W7</accession>
<reference evidence="4" key="3">
    <citation type="journal article" date="2012" name="PLoS ONE">
        <title>A Deeply Branching Thermophilic Bacterium with an Ancient Acetyl-CoA Pathway Dominates a Subsurface Ecosystem.</title>
        <authorList>
            <person name="Takami H."/>
            <person name="Noguchi H."/>
            <person name="Takaki Y."/>
            <person name="Uchiyama I."/>
            <person name="Toyoda A."/>
            <person name="Nishi S."/>
            <person name="Chee G.-J."/>
            <person name="Arai W."/>
            <person name="Nunoura T."/>
            <person name="Itoh T."/>
            <person name="Hattori M."/>
            <person name="Takai K."/>
        </authorList>
    </citation>
    <scope>NUCLEOTIDE SEQUENCE</scope>
</reference>
<dbReference type="InterPro" id="IPR008274">
    <property type="entry name" value="AldOxase/xan_DH_MoCoBD1"/>
</dbReference>
<evidence type="ECO:0000259" key="3">
    <source>
        <dbReference type="SMART" id="SM01008"/>
    </source>
</evidence>
<evidence type="ECO:0000256" key="1">
    <source>
        <dbReference type="ARBA" id="ARBA00022505"/>
    </source>
</evidence>
<feature type="domain" description="Aldehyde oxidase/xanthine dehydrogenase a/b hammerhead" evidence="3">
    <location>
        <begin position="27"/>
        <end position="143"/>
    </location>
</feature>
<dbReference type="Pfam" id="PF20256">
    <property type="entry name" value="MoCoBD_2"/>
    <property type="match status" value="1"/>
</dbReference>
<sequence>MSIDTFMAVTRLFGAKVKRREDPRFLTGRGRYTHNLSLPGMVYACFVRSPHAHAKIVGVDVSAAEKSSGVLGVFTGAELADKLGPIPCAWQIPNSDIKVPRYMPLAVDKARFVGDPVAVVVATSYAEALDAASLVEVEYEKLPAVTSPEEAVKPGAPQLYDDVPNNTAFVWRASGGDVEKAFDGADVVVSQRLVNSRLQPTPMETRAVLADYNPTTDEATVYLTSQNPHVHRLLLSLVTGHPEHKLRVVSYDVGGGFGAKIHLYSPEVVLLHLAKTLKKPVKWMETRMENFTATIHGRDHIQYVDLAADRTGLVLGLRVKSYANMGAYLSTAAPGIPTILFGPVLSGPYRIPAISVEVVGALTNTAPVDAYRGAGRPEATYILERMIDILSRRLGKDPAEVRLKNFIKKEMFPYSAMPIGLVYDSGDYEKAFMKALELSRYSEWRKKQEEMRAKGKLIGIGISSYIEICGLGPSSVARATGFGLGLWESTIIRVHPTGKVSVYIGGHPHGQGEETTFAQIVADRLQIPIEDVEILHGDTAMIPFGMGTYGSRTTPVAGASVAIGCDRILEKARKIAAHLLEAGEKDIEYVAGKFYVREMPEKSKSFAEVAYAAYGAGANELPQGLEPGLETTVFFDPPNFTFPFGTHVCITEVDPETGKVKVLEYYAVDDCGNRINPMIVEGQIHGGIAQGLAQALYEEASYDSDGQLLTSNLTEYLVPTAMEIPRIETAETVTPSPVNPLGVKGIGEAGTIASTPAVVNSVLDALAHLGLLHIDMPLKPEKIHTALRQSNPRSKTF</sequence>
<dbReference type="GO" id="GO:0016491">
    <property type="term" value="F:oxidoreductase activity"/>
    <property type="evidence" value="ECO:0007669"/>
    <property type="project" value="UniProtKB-KW"/>
</dbReference>
<dbReference type="SMART" id="SM01008">
    <property type="entry name" value="Ald_Xan_dh_C"/>
    <property type="match status" value="1"/>
</dbReference>
<dbReference type="Gene3D" id="3.30.365.10">
    <property type="entry name" value="Aldehyde oxidase/xanthine dehydrogenase, molybdopterin binding domain"/>
    <property type="match status" value="4"/>
</dbReference>
<keyword evidence="1" id="KW-0500">Molybdenum</keyword>
<dbReference type="EMBL" id="AP011786">
    <property type="protein sequence ID" value="BAJ48971.1"/>
    <property type="molecule type" value="Genomic_DNA"/>
</dbReference>
<evidence type="ECO:0000256" key="2">
    <source>
        <dbReference type="ARBA" id="ARBA00023002"/>
    </source>
</evidence>
<reference evidence="4" key="2">
    <citation type="journal article" date="2011" name="Nucleic Acids Res.">
        <title>Insights into the evolution of Archaea and eukaryotic protein modifier systems revealed by the genome of a novel archaeal group.</title>
        <authorList>
            <person name="Nunoura T."/>
            <person name="Takaki Y."/>
            <person name="Kakuta J."/>
            <person name="Nishi S."/>
            <person name="Sugahara J."/>
            <person name="Kazama H."/>
            <person name="Chee G."/>
            <person name="Hattori M."/>
            <person name="Kanai A."/>
            <person name="Atomi H."/>
            <person name="Takai K."/>
            <person name="Takami H."/>
        </authorList>
    </citation>
    <scope>NUCLEOTIDE SEQUENCE</scope>
</reference>
<dbReference type="AlphaFoldDB" id="E6N3W7"/>
<name>E6N3W7_CALS0</name>
<dbReference type="InterPro" id="IPR036856">
    <property type="entry name" value="Ald_Oxase/Xan_DH_a/b_sf"/>
</dbReference>
<dbReference type="Pfam" id="PF01315">
    <property type="entry name" value="Ald_Xan_dh_C"/>
    <property type="match status" value="1"/>
</dbReference>
<protein>
    <submittedName>
        <fullName evidence="4">Hypothetical conserved protein</fullName>
    </submittedName>
</protein>
<dbReference type="InterPro" id="IPR046867">
    <property type="entry name" value="AldOxase/xan_DH_MoCoBD2"/>
</dbReference>
<dbReference type="SUPFAM" id="SSF54665">
    <property type="entry name" value="CO dehydrogenase molybdoprotein N-domain-like"/>
    <property type="match status" value="1"/>
</dbReference>
<dbReference type="PANTHER" id="PTHR11908">
    <property type="entry name" value="XANTHINE DEHYDROGENASE"/>
    <property type="match status" value="1"/>
</dbReference>
<dbReference type="Pfam" id="PF02738">
    <property type="entry name" value="MoCoBD_1"/>
    <property type="match status" value="1"/>
</dbReference>
<proteinExistence type="predicted"/>
<dbReference type="Gene3D" id="3.90.1170.50">
    <property type="entry name" value="Aldehyde oxidase/xanthine dehydrogenase, a/b hammerhead"/>
    <property type="match status" value="1"/>
</dbReference>
<organism evidence="4">
    <name type="scientific">Caldiarchaeum subterraneum</name>
    <dbReference type="NCBI Taxonomy" id="311458"/>
    <lineage>
        <taxon>Archaea</taxon>
        <taxon>Nitrososphaerota</taxon>
        <taxon>Candidatus Caldarchaeales</taxon>
        <taxon>Candidatus Caldarchaeaceae</taxon>
        <taxon>Candidatus Caldarchaeum</taxon>
    </lineage>
</organism>
<dbReference type="SUPFAM" id="SSF56003">
    <property type="entry name" value="Molybdenum cofactor-binding domain"/>
    <property type="match status" value="1"/>
</dbReference>
<dbReference type="GO" id="GO:0005506">
    <property type="term" value="F:iron ion binding"/>
    <property type="evidence" value="ECO:0007669"/>
    <property type="project" value="InterPro"/>
</dbReference>
<gene>
    <name evidence="4" type="ORF">HGMM_F52F07C19</name>
</gene>
<evidence type="ECO:0000313" key="4">
    <source>
        <dbReference type="EMBL" id="BAJ48971.1"/>
    </source>
</evidence>